<sequence length="412" mass="45544">MSLAVVWDGKTVGTLERVAERSREYAFSYSDASRALSLSLPNSQTSFTPAESRPFFEALLPEGVVREQIAAQLKLATSDSYGLLAALGRDCAGAIQILEQRRMSDPWSVNWLDDADLDDLVRDLPHRPLGVRAADERLRLSLAGVQRKAVLVRDRDGRFGQPRDGMPSTHILKPQATEPEYPDIAVNEYFCMRLATACGLPAADVDLLTVAERPCLLVTRFDRDLGAVPVRRLHQEDLCQALGLTPDFKYQQEDWRVPSFAAFAKLLDDHSVQPGADRLRLAGAAVFNYVIGNADAHAKNFSVLHEPGGVRLSPLYDLVSTAVYPELNRRLALSIGDAFAPEEIGPTEWTDFAVDMGFRERFFAQWRNRLAAQVAETAHALRDQAHDEGWHTPLLDDVVSVVDTRAGLIAGA</sequence>
<dbReference type="Proteomes" id="UP001058860">
    <property type="component" value="Chromosome"/>
</dbReference>
<reference evidence="7" key="1">
    <citation type="submission" date="2021-11" db="EMBL/GenBank/DDBJ databases">
        <title>Cultivation dependent microbiological survey of springs from the worlds oldest radium mine currently devoted to the extraction of radon-saturated water.</title>
        <authorList>
            <person name="Kapinusova G."/>
            <person name="Smrhova T."/>
            <person name="Strejcek M."/>
            <person name="Suman J."/>
            <person name="Jani K."/>
            <person name="Pajer P."/>
            <person name="Uhlik O."/>
        </authorList>
    </citation>
    <scope>NUCLEOTIDE SEQUENCE [LARGE SCALE GENOMIC DNA]</scope>
    <source>
        <strain evidence="7">J379</strain>
    </source>
</reference>
<dbReference type="PANTHER" id="PTHR37419">
    <property type="entry name" value="SERINE/THREONINE-PROTEIN KINASE TOXIN HIPA"/>
    <property type="match status" value="1"/>
</dbReference>
<evidence type="ECO:0000256" key="2">
    <source>
        <dbReference type="ARBA" id="ARBA00022679"/>
    </source>
</evidence>
<dbReference type="Pfam" id="PF07804">
    <property type="entry name" value="HipA_C"/>
    <property type="match status" value="1"/>
</dbReference>
<feature type="domain" description="HipA-like C-terminal" evidence="4">
    <location>
        <begin position="140"/>
        <end position="376"/>
    </location>
</feature>
<dbReference type="RefSeq" id="WP_353863605.1">
    <property type="nucleotide sequence ID" value="NZ_CP088295.1"/>
</dbReference>
<evidence type="ECO:0000259" key="5">
    <source>
        <dbReference type="Pfam" id="PF13657"/>
    </source>
</evidence>
<evidence type="ECO:0000256" key="1">
    <source>
        <dbReference type="ARBA" id="ARBA00010164"/>
    </source>
</evidence>
<dbReference type="InterPro" id="IPR052028">
    <property type="entry name" value="HipA_Ser/Thr_kinase"/>
</dbReference>
<dbReference type="NCBIfam" id="TIGR03071">
    <property type="entry name" value="couple_hipA"/>
    <property type="match status" value="1"/>
</dbReference>
<evidence type="ECO:0000259" key="4">
    <source>
        <dbReference type="Pfam" id="PF07804"/>
    </source>
</evidence>
<evidence type="ECO:0000313" key="7">
    <source>
        <dbReference type="Proteomes" id="UP001058860"/>
    </source>
</evidence>
<dbReference type="InterPro" id="IPR012893">
    <property type="entry name" value="HipA-like_C"/>
</dbReference>
<dbReference type="Pfam" id="PF13657">
    <property type="entry name" value="Couple_hipA"/>
    <property type="match status" value="1"/>
</dbReference>
<keyword evidence="3" id="KW-0418">Kinase</keyword>
<organism evidence="6 7">
    <name type="scientific">Svornostia abyssi</name>
    <dbReference type="NCBI Taxonomy" id="2898438"/>
    <lineage>
        <taxon>Bacteria</taxon>
        <taxon>Bacillati</taxon>
        <taxon>Actinomycetota</taxon>
        <taxon>Thermoleophilia</taxon>
        <taxon>Solirubrobacterales</taxon>
        <taxon>Baekduiaceae</taxon>
        <taxon>Svornostia</taxon>
    </lineage>
</organism>
<evidence type="ECO:0000256" key="3">
    <source>
        <dbReference type="ARBA" id="ARBA00022777"/>
    </source>
</evidence>
<keyword evidence="2" id="KW-0808">Transferase</keyword>
<feature type="domain" description="HipA N-terminal subdomain 1" evidence="5">
    <location>
        <begin position="3"/>
        <end position="97"/>
    </location>
</feature>
<keyword evidence="7" id="KW-1185">Reference proteome</keyword>
<dbReference type="EMBL" id="CP088295">
    <property type="protein sequence ID" value="UUY03092.1"/>
    <property type="molecule type" value="Genomic_DNA"/>
</dbReference>
<proteinExistence type="inferred from homology"/>
<dbReference type="PANTHER" id="PTHR37419:SF1">
    <property type="entry name" value="SERINE_THREONINE-PROTEIN KINASE TOXIN HIPA"/>
    <property type="match status" value="1"/>
</dbReference>
<accession>A0ABY5PEP5</accession>
<comment type="similarity">
    <text evidence="1">Belongs to the HipA Ser/Thr kinase family.</text>
</comment>
<evidence type="ECO:0000313" key="6">
    <source>
        <dbReference type="EMBL" id="UUY03092.1"/>
    </source>
</evidence>
<protein>
    <submittedName>
        <fullName evidence="6">Type II toxin-antitoxin system HipA family toxin</fullName>
    </submittedName>
</protein>
<dbReference type="Gene3D" id="1.10.1070.20">
    <property type="match status" value="1"/>
</dbReference>
<gene>
    <name evidence="6" type="ORF">LRS13_20810</name>
</gene>
<dbReference type="InterPro" id="IPR017508">
    <property type="entry name" value="HipA_N1"/>
</dbReference>
<dbReference type="CDD" id="cd17793">
    <property type="entry name" value="HipA"/>
    <property type="match status" value="1"/>
</dbReference>
<name>A0ABY5PEP5_9ACTN</name>